<dbReference type="Pfam" id="PF15375">
    <property type="entry name" value="FSAF1"/>
    <property type="match status" value="1"/>
</dbReference>
<organism evidence="1">
    <name type="scientific">Amphimedon queenslandica</name>
    <name type="common">Sponge</name>
    <dbReference type="NCBI Taxonomy" id="400682"/>
    <lineage>
        <taxon>Eukaryota</taxon>
        <taxon>Metazoa</taxon>
        <taxon>Porifera</taxon>
        <taxon>Demospongiae</taxon>
        <taxon>Heteroscleromorpha</taxon>
        <taxon>Haplosclerida</taxon>
        <taxon>Niphatidae</taxon>
        <taxon>Amphimedon</taxon>
    </lineage>
</organism>
<reference evidence="1" key="1">
    <citation type="submission" date="2017-05" db="UniProtKB">
        <authorList>
            <consortium name="EnsemblMetazoa"/>
        </authorList>
    </citation>
    <scope>IDENTIFICATION</scope>
</reference>
<accession>A0A1X7T001</accession>
<evidence type="ECO:0000313" key="1">
    <source>
        <dbReference type="EnsemblMetazoa" id="Aqu2.1.07522_001"/>
    </source>
</evidence>
<dbReference type="InParanoid" id="A0A1X7T001"/>
<dbReference type="EnsemblMetazoa" id="Aqu2.1.07522_001">
    <property type="protein sequence ID" value="Aqu2.1.07522_001"/>
    <property type="gene ID" value="Aqu2.1.07522"/>
</dbReference>
<proteinExistence type="predicted"/>
<sequence length="147" mass="16993">MAGKRTPEIIIFDKEKEEKREAKGKSRLSRLRGRGAIKEKNDVELKIHSLSIQKQRLETEGINMKEMRKDIRSLNSSTLEGATKKQSDIDYIKSLGGTGPKPVVIPYPHYLARLKKEKLKKKKELEIVSLYCELSNQKNVIDIRRNF</sequence>
<protein>
    <submittedName>
        <fullName evidence="1">Uncharacterized protein</fullName>
    </submittedName>
</protein>
<dbReference type="InterPro" id="IPR027973">
    <property type="entry name" value="FSAF1-like"/>
</dbReference>
<dbReference type="AlphaFoldDB" id="A0A1X7T001"/>
<name>A0A1X7T001_AMPQE</name>